<dbReference type="AlphaFoldDB" id="M0BG10"/>
<dbReference type="EMBL" id="AOIQ01000017">
    <property type="protein sequence ID" value="ELZ09238.1"/>
    <property type="molecule type" value="Genomic_DNA"/>
</dbReference>
<dbReference type="RefSeq" id="WP_007701950.1">
    <property type="nucleotide sequence ID" value="NZ_AOIQ01000017.1"/>
</dbReference>
<keyword evidence="3" id="KW-1185">Reference proteome</keyword>
<gene>
    <name evidence="2" type="ORF">C479_10470</name>
</gene>
<proteinExistence type="predicted"/>
<comment type="caution">
    <text evidence="2">The sequence shown here is derived from an EMBL/GenBank/DDBJ whole genome shotgun (WGS) entry which is preliminary data.</text>
</comment>
<evidence type="ECO:0000313" key="2">
    <source>
        <dbReference type="EMBL" id="ELZ09238.1"/>
    </source>
</evidence>
<dbReference type="STRING" id="1227490.C479_10470"/>
<evidence type="ECO:0000256" key="1">
    <source>
        <dbReference type="SAM" id="MobiDB-lite"/>
    </source>
</evidence>
<evidence type="ECO:0000313" key="3">
    <source>
        <dbReference type="Proteomes" id="UP000011560"/>
    </source>
</evidence>
<dbReference type="Proteomes" id="UP000011560">
    <property type="component" value="Unassembled WGS sequence"/>
</dbReference>
<reference evidence="2 3" key="1">
    <citation type="journal article" date="2014" name="PLoS Genet.">
        <title>Phylogenetically driven sequencing of extremely halophilic archaea reveals strategies for static and dynamic osmo-response.</title>
        <authorList>
            <person name="Becker E.A."/>
            <person name="Seitzer P.M."/>
            <person name="Tritt A."/>
            <person name="Larsen D."/>
            <person name="Krusor M."/>
            <person name="Yao A.I."/>
            <person name="Wu D."/>
            <person name="Madern D."/>
            <person name="Eisen J.A."/>
            <person name="Darling A.E."/>
            <person name="Facciotti M.T."/>
        </authorList>
    </citation>
    <scope>NUCLEOTIDE SEQUENCE [LARGE SCALE GENOMIC DNA]</scope>
    <source>
        <strain evidence="2 3">JCM 14624</strain>
    </source>
</reference>
<accession>M0BG10</accession>
<name>M0BG10_9EURY</name>
<protein>
    <submittedName>
        <fullName evidence="2">Uncharacterized protein</fullName>
    </submittedName>
</protein>
<organism evidence="2 3">
    <name type="scientific">Halovivax asiaticus JCM 14624</name>
    <dbReference type="NCBI Taxonomy" id="1227490"/>
    <lineage>
        <taxon>Archaea</taxon>
        <taxon>Methanobacteriati</taxon>
        <taxon>Methanobacteriota</taxon>
        <taxon>Stenosarchaea group</taxon>
        <taxon>Halobacteria</taxon>
        <taxon>Halobacteriales</taxon>
        <taxon>Natrialbaceae</taxon>
        <taxon>Halovivax</taxon>
    </lineage>
</organism>
<feature type="region of interest" description="Disordered" evidence="1">
    <location>
        <begin position="44"/>
        <end position="71"/>
    </location>
</feature>
<sequence length="71" mass="7541">MQVAVHGRGGYFCCFWTSVSVNPQPHGRAECECGPVDVMLMTGIPQNGHGGDELSSESGKPAVGRHRRAST</sequence>